<dbReference type="GO" id="GO:0016758">
    <property type="term" value="F:hexosyltransferase activity"/>
    <property type="evidence" value="ECO:0007669"/>
    <property type="project" value="InterPro"/>
</dbReference>
<dbReference type="InterPro" id="IPR002659">
    <property type="entry name" value="Glyco_trans_31"/>
</dbReference>
<keyword evidence="11" id="KW-0732">Signal</keyword>
<dbReference type="PANTHER" id="PTHR11214:SF364">
    <property type="entry name" value="HEXOSYLTRANSFERASE"/>
    <property type="match status" value="1"/>
</dbReference>
<organism evidence="12 13">
    <name type="scientific">Mytilus galloprovincialis</name>
    <name type="common">Mediterranean mussel</name>
    <dbReference type="NCBI Taxonomy" id="29158"/>
    <lineage>
        <taxon>Eukaryota</taxon>
        <taxon>Metazoa</taxon>
        <taxon>Spiralia</taxon>
        <taxon>Lophotrochozoa</taxon>
        <taxon>Mollusca</taxon>
        <taxon>Bivalvia</taxon>
        <taxon>Autobranchia</taxon>
        <taxon>Pteriomorphia</taxon>
        <taxon>Mytilida</taxon>
        <taxon>Mytiloidea</taxon>
        <taxon>Mytilidae</taxon>
        <taxon>Mytilinae</taxon>
        <taxon>Mytilus</taxon>
    </lineage>
</organism>
<evidence type="ECO:0000313" key="12">
    <source>
        <dbReference type="EMBL" id="VDI50558.1"/>
    </source>
</evidence>
<evidence type="ECO:0000313" key="13">
    <source>
        <dbReference type="Proteomes" id="UP000596742"/>
    </source>
</evidence>
<dbReference type="GO" id="GO:0006493">
    <property type="term" value="P:protein O-linked glycosylation"/>
    <property type="evidence" value="ECO:0007669"/>
    <property type="project" value="TreeGrafter"/>
</dbReference>
<evidence type="ECO:0000256" key="4">
    <source>
        <dbReference type="ARBA" id="ARBA00022679"/>
    </source>
</evidence>
<evidence type="ECO:0000256" key="3">
    <source>
        <dbReference type="ARBA" id="ARBA00022676"/>
    </source>
</evidence>
<evidence type="ECO:0000256" key="10">
    <source>
        <dbReference type="RuleBase" id="RU363063"/>
    </source>
</evidence>
<comment type="similarity">
    <text evidence="2 10">Belongs to the glycosyltransferase 31 family.</text>
</comment>
<evidence type="ECO:0000256" key="7">
    <source>
        <dbReference type="ARBA" id="ARBA00022989"/>
    </source>
</evidence>
<keyword evidence="3 10" id="KW-0328">Glycosyltransferase</keyword>
<dbReference type="Proteomes" id="UP000596742">
    <property type="component" value="Unassembled WGS sequence"/>
</dbReference>
<name>A0A8B6FI57_MYTGA</name>
<reference evidence="12" key="1">
    <citation type="submission" date="2018-11" db="EMBL/GenBank/DDBJ databases">
        <authorList>
            <person name="Alioto T."/>
            <person name="Alioto T."/>
        </authorList>
    </citation>
    <scope>NUCLEOTIDE SEQUENCE</scope>
</reference>
<keyword evidence="7" id="KW-1133">Transmembrane helix</keyword>
<evidence type="ECO:0000256" key="6">
    <source>
        <dbReference type="ARBA" id="ARBA00022968"/>
    </source>
</evidence>
<keyword evidence="4 12" id="KW-0808">Transferase</keyword>
<dbReference type="EMBL" id="UYJE01006960">
    <property type="protein sequence ID" value="VDI50558.1"/>
    <property type="molecule type" value="Genomic_DNA"/>
</dbReference>
<dbReference type="EC" id="2.4.1.-" evidence="10"/>
<proteinExistence type="inferred from homology"/>
<dbReference type="PROSITE" id="PS51257">
    <property type="entry name" value="PROKAR_LIPOPROTEIN"/>
    <property type="match status" value="1"/>
</dbReference>
<evidence type="ECO:0000256" key="1">
    <source>
        <dbReference type="ARBA" id="ARBA00004323"/>
    </source>
</evidence>
<keyword evidence="5" id="KW-0812">Transmembrane</keyword>
<evidence type="ECO:0000256" key="8">
    <source>
        <dbReference type="ARBA" id="ARBA00023034"/>
    </source>
</evidence>
<dbReference type="AlphaFoldDB" id="A0A8B6FI57"/>
<keyword evidence="8 10" id="KW-0333">Golgi apparatus</keyword>
<dbReference type="OrthoDB" id="6274240at2759"/>
<protein>
    <recommendedName>
        <fullName evidence="10">Hexosyltransferase</fullName>
        <ecNumber evidence="10">2.4.1.-</ecNumber>
    </recommendedName>
</protein>
<dbReference type="Pfam" id="PF01762">
    <property type="entry name" value="Galactosyl_T"/>
    <property type="match status" value="1"/>
</dbReference>
<dbReference type="GO" id="GO:0000139">
    <property type="term" value="C:Golgi membrane"/>
    <property type="evidence" value="ECO:0007669"/>
    <property type="project" value="UniProtKB-SubCell"/>
</dbReference>
<sequence length="365" mass="42508">MKKETQHIKFLLLVVFVALSCVCVAIINDLMSPLSNPIFSHGAHVNKRFMLWMKEPTPQTHTTSPNTRSIRSKTIYPIVSQGYKINNKDICTGVEKVSVIVIVHTAPSHFLRRVRMRSTWLNSTYYSPENVRVVFLLGLVPDLITQVKLEQESKIYKDIVQGNFIDSYRNLTHKGVTGYKWISEHCMNAEIVAKIDDDAFINFFKLFEDMSDLKHKKRTMYCNKIPKGSMAIIRKNTSKWYVDEYEFKDMKLYPHTYCSGFTVFISIDLIPMLYRAAIGSPFFWVDDFFLFGLLPSRIPGVVHEGIRPNLTFMPKEAYTCYIRYGKNCQYLVFPAKDREISKMWLAMTHDRKQSIYGNYYMNLPA</sequence>
<evidence type="ECO:0000256" key="5">
    <source>
        <dbReference type="ARBA" id="ARBA00022692"/>
    </source>
</evidence>
<feature type="chain" id="PRO_5032780349" description="Hexosyltransferase" evidence="11">
    <location>
        <begin position="26"/>
        <end position="365"/>
    </location>
</feature>
<dbReference type="PANTHER" id="PTHR11214">
    <property type="entry name" value="BETA-1,3-N-ACETYLGLUCOSAMINYLTRANSFERASE"/>
    <property type="match status" value="1"/>
</dbReference>
<evidence type="ECO:0000256" key="9">
    <source>
        <dbReference type="ARBA" id="ARBA00023136"/>
    </source>
</evidence>
<accession>A0A8B6FI57</accession>
<comment type="subcellular location">
    <subcellularLocation>
        <location evidence="1 10">Golgi apparatus membrane</location>
        <topology evidence="1 10">Single-pass type II membrane protein</topology>
    </subcellularLocation>
</comment>
<keyword evidence="6" id="KW-0735">Signal-anchor</keyword>
<keyword evidence="13" id="KW-1185">Reference proteome</keyword>
<keyword evidence="9" id="KW-0472">Membrane</keyword>
<gene>
    <name evidence="12" type="ORF">MGAL_10B039743</name>
</gene>
<evidence type="ECO:0000256" key="2">
    <source>
        <dbReference type="ARBA" id="ARBA00008661"/>
    </source>
</evidence>
<feature type="signal peptide" evidence="11">
    <location>
        <begin position="1"/>
        <end position="25"/>
    </location>
</feature>
<comment type="caution">
    <text evidence="12">The sequence shown here is derived from an EMBL/GenBank/DDBJ whole genome shotgun (WGS) entry which is preliminary data.</text>
</comment>
<evidence type="ECO:0000256" key="11">
    <source>
        <dbReference type="SAM" id="SignalP"/>
    </source>
</evidence>
<dbReference type="Gene3D" id="3.90.550.50">
    <property type="match status" value="1"/>
</dbReference>